<dbReference type="PANTHER" id="PTHR43046:SF2">
    <property type="entry name" value="8-OXO-DGTP DIPHOSPHATASE-RELATED"/>
    <property type="match status" value="1"/>
</dbReference>
<sequence>MGYIEELRQLVGTHPLILVGAVVVLLDEQERVLLQQRTEPAGKWGLPGGLMEFGESTEETAKREVYEETGFQVEDLRLIGIFSGKNYVTKLANGDVFQSVTAAYYTRNYSGRMAADRLEGTALQFFPLDALPDYMVGSHRKMITAYQKLQQK</sequence>
<reference evidence="5" key="1">
    <citation type="submission" date="2022-07" db="EMBL/GenBank/DDBJ databases">
        <authorList>
            <person name="Li W.-J."/>
            <person name="Deng Q.-Q."/>
        </authorList>
    </citation>
    <scope>NUCLEOTIDE SEQUENCE</scope>
    <source>
        <strain evidence="5">SYSU M60031</strain>
    </source>
</reference>
<evidence type="ECO:0000259" key="4">
    <source>
        <dbReference type="PROSITE" id="PS51462"/>
    </source>
</evidence>
<evidence type="ECO:0000256" key="1">
    <source>
        <dbReference type="ARBA" id="ARBA00001946"/>
    </source>
</evidence>
<dbReference type="InterPro" id="IPR015797">
    <property type="entry name" value="NUDIX_hydrolase-like_dom_sf"/>
</dbReference>
<dbReference type="InterPro" id="IPR020084">
    <property type="entry name" value="NUDIX_hydrolase_CS"/>
</dbReference>
<proteinExistence type="inferred from homology"/>
<comment type="caution">
    <text evidence="5">The sequence shown here is derived from an EMBL/GenBank/DDBJ whole genome shotgun (WGS) entry which is preliminary data.</text>
</comment>
<keyword evidence="6" id="KW-1185">Reference proteome</keyword>
<organism evidence="5 6">
    <name type="scientific">Ectobacillus ponti</name>
    <dbReference type="NCBI Taxonomy" id="2961894"/>
    <lineage>
        <taxon>Bacteria</taxon>
        <taxon>Bacillati</taxon>
        <taxon>Bacillota</taxon>
        <taxon>Bacilli</taxon>
        <taxon>Bacillales</taxon>
        <taxon>Bacillaceae</taxon>
        <taxon>Ectobacillus</taxon>
    </lineage>
</organism>
<dbReference type="PROSITE" id="PS51462">
    <property type="entry name" value="NUDIX"/>
    <property type="match status" value="1"/>
</dbReference>
<dbReference type="Pfam" id="PF00293">
    <property type="entry name" value="NUDIX"/>
    <property type="match status" value="1"/>
</dbReference>
<feature type="domain" description="Nudix hydrolase" evidence="4">
    <location>
        <begin position="15"/>
        <end position="149"/>
    </location>
</feature>
<evidence type="ECO:0000313" key="6">
    <source>
        <dbReference type="Proteomes" id="UP001156102"/>
    </source>
</evidence>
<dbReference type="InterPro" id="IPR000086">
    <property type="entry name" value="NUDIX_hydrolase_dom"/>
</dbReference>
<gene>
    <name evidence="5" type="ORF">NK662_00560</name>
</gene>
<dbReference type="SUPFAM" id="SSF55811">
    <property type="entry name" value="Nudix"/>
    <property type="match status" value="1"/>
</dbReference>
<dbReference type="CDD" id="cd04677">
    <property type="entry name" value="NUDIX_Hydrolase"/>
    <property type="match status" value="1"/>
</dbReference>
<evidence type="ECO:0000256" key="2">
    <source>
        <dbReference type="ARBA" id="ARBA00022801"/>
    </source>
</evidence>
<comment type="similarity">
    <text evidence="3">Belongs to the Nudix hydrolase family.</text>
</comment>
<dbReference type="Gene3D" id="3.90.79.10">
    <property type="entry name" value="Nucleoside Triphosphate Pyrophosphohydrolase"/>
    <property type="match status" value="1"/>
</dbReference>
<accession>A0AA41X138</accession>
<dbReference type="EMBL" id="JANCLT010000001">
    <property type="protein sequence ID" value="MCP8967026.1"/>
    <property type="molecule type" value="Genomic_DNA"/>
</dbReference>
<protein>
    <submittedName>
        <fullName evidence="5">NUDIX hydrolase</fullName>
    </submittedName>
</protein>
<dbReference type="PRINTS" id="PR00502">
    <property type="entry name" value="NUDIXFAMILY"/>
</dbReference>
<dbReference type="Proteomes" id="UP001156102">
    <property type="component" value="Unassembled WGS sequence"/>
</dbReference>
<name>A0AA41X138_9BACI</name>
<dbReference type="GO" id="GO:0016787">
    <property type="term" value="F:hydrolase activity"/>
    <property type="evidence" value="ECO:0007669"/>
    <property type="project" value="UniProtKB-KW"/>
</dbReference>
<comment type="cofactor">
    <cofactor evidence="1">
        <name>Mg(2+)</name>
        <dbReference type="ChEBI" id="CHEBI:18420"/>
    </cofactor>
</comment>
<evidence type="ECO:0000313" key="5">
    <source>
        <dbReference type="EMBL" id="MCP8967026.1"/>
    </source>
</evidence>
<evidence type="ECO:0000256" key="3">
    <source>
        <dbReference type="RuleBase" id="RU003476"/>
    </source>
</evidence>
<dbReference type="PROSITE" id="PS00893">
    <property type="entry name" value="NUDIX_BOX"/>
    <property type="match status" value="1"/>
</dbReference>
<keyword evidence="2 3" id="KW-0378">Hydrolase</keyword>
<dbReference type="RefSeq" id="WP_254756289.1">
    <property type="nucleotide sequence ID" value="NZ_JANCLT010000001.1"/>
</dbReference>
<dbReference type="AlphaFoldDB" id="A0AA41X138"/>
<dbReference type="PANTHER" id="PTHR43046">
    <property type="entry name" value="GDP-MANNOSE MANNOSYL HYDROLASE"/>
    <property type="match status" value="1"/>
</dbReference>
<dbReference type="InterPro" id="IPR020476">
    <property type="entry name" value="Nudix_hydrolase"/>
</dbReference>